<dbReference type="Proteomes" id="UP000823401">
    <property type="component" value="Unassembled WGS sequence"/>
</dbReference>
<accession>A0ABS0LJJ5</accession>
<feature type="domain" description="IstB-like ATP-binding" evidence="1">
    <location>
        <begin position="9"/>
        <end position="172"/>
    </location>
</feature>
<dbReference type="InterPro" id="IPR027417">
    <property type="entry name" value="P-loop_NTPase"/>
</dbReference>
<evidence type="ECO:0000313" key="2">
    <source>
        <dbReference type="EMBL" id="MBG9977800.1"/>
    </source>
</evidence>
<dbReference type="Pfam" id="PF01695">
    <property type="entry name" value="IstB_IS21"/>
    <property type="match status" value="1"/>
</dbReference>
<dbReference type="CDD" id="cd00009">
    <property type="entry name" value="AAA"/>
    <property type="match status" value="1"/>
</dbReference>
<keyword evidence="2" id="KW-0547">Nucleotide-binding</keyword>
<dbReference type="Gene3D" id="3.40.50.300">
    <property type="entry name" value="P-loop containing nucleotide triphosphate hydrolases"/>
    <property type="match status" value="1"/>
</dbReference>
<dbReference type="SUPFAM" id="SSF52540">
    <property type="entry name" value="P-loop containing nucleoside triphosphate hydrolases"/>
    <property type="match status" value="1"/>
</dbReference>
<name>A0ABS0LJJ5_9LACT</name>
<proteinExistence type="predicted"/>
<keyword evidence="3" id="KW-1185">Reference proteome</keyword>
<dbReference type="RefSeq" id="WP_197103966.1">
    <property type="nucleotide sequence ID" value="NZ_JACCEL010000006.1"/>
</dbReference>
<protein>
    <submittedName>
        <fullName evidence="2">ATP-binding protein</fullName>
    </submittedName>
</protein>
<dbReference type="PANTHER" id="PTHR30050:SF4">
    <property type="entry name" value="ATP-BINDING PROTEIN RV3427C IN INSERTION SEQUENCE-RELATED"/>
    <property type="match status" value="1"/>
</dbReference>
<keyword evidence="2" id="KW-0067">ATP-binding</keyword>
<evidence type="ECO:0000313" key="3">
    <source>
        <dbReference type="Proteomes" id="UP000823401"/>
    </source>
</evidence>
<dbReference type="InterPro" id="IPR002611">
    <property type="entry name" value="IstB_ATP-bd"/>
</dbReference>
<comment type="caution">
    <text evidence="2">The sequence shown here is derived from an EMBL/GenBank/DDBJ whole genome shotgun (WGS) entry which is preliminary data.</text>
</comment>
<organism evidence="2 3">
    <name type="scientific">Ruoffia tabacinasalis</name>
    <dbReference type="NCBI Taxonomy" id="87458"/>
    <lineage>
        <taxon>Bacteria</taxon>
        <taxon>Bacillati</taxon>
        <taxon>Bacillota</taxon>
        <taxon>Bacilli</taxon>
        <taxon>Lactobacillales</taxon>
        <taxon>Aerococcaceae</taxon>
        <taxon>Ruoffia</taxon>
    </lineage>
</organism>
<sequence length="187" mass="21564">MRNEQTLEKLKAMRLSGMADLYEQQTSDESIQSLGFEERFELLVDAESARRKSNKLDRLIQQATFSEPNASIEGIEYYPDRHLDKNLISKLAQGGYIENHQNIILMGASGNGKTWIANAFGIQACRQFRKVKYIRLPELIDELALAKYEADGSYRKLIKKYTKIELLIIDELCKSFHNSSYGQRFVM</sequence>
<dbReference type="PANTHER" id="PTHR30050">
    <property type="entry name" value="CHROMOSOMAL REPLICATION INITIATOR PROTEIN DNAA"/>
    <property type="match status" value="1"/>
</dbReference>
<dbReference type="EMBL" id="JACCEL010000006">
    <property type="protein sequence ID" value="MBG9977800.1"/>
    <property type="molecule type" value="Genomic_DNA"/>
</dbReference>
<evidence type="ECO:0000259" key="1">
    <source>
        <dbReference type="Pfam" id="PF01695"/>
    </source>
</evidence>
<reference evidence="2 3" key="1">
    <citation type="submission" date="2020-07" db="EMBL/GenBank/DDBJ databases">
        <title>Facklamia lactis sp. nov., isolated from raw milk.</title>
        <authorList>
            <person name="Doll E.V."/>
            <person name="Huptas C."/>
            <person name="Staib L."/>
            <person name="Wenning M."/>
            <person name="Scherer S."/>
        </authorList>
    </citation>
    <scope>NUCLEOTIDE SEQUENCE [LARGE SCALE GENOMIC DNA]</scope>
    <source>
        <strain evidence="2 3">DSM 104272</strain>
    </source>
</reference>
<dbReference type="GO" id="GO:0005524">
    <property type="term" value="F:ATP binding"/>
    <property type="evidence" value="ECO:0007669"/>
    <property type="project" value="UniProtKB-KW"/>
</dbReference>
<gene>
    <name evidence="2" type="ORF">HYQ42_03275</name>
</gene>